<protein>
    <submittedName>
        <fullName evidence="1">Uncharacterized protein</fullName>
    </submittedName>
</protein>
<proteinExistence type="predicted"/>
<dbReference type="EMBL" id="CP060138">
    <property type="protein sequence ID" value="QQV75157.1"/>
    <property type="molecule type" value="Genomic_DNA"/>
</dbReference>
<keyword evidence="2" id="KW-1185">Reference proteome</keyword>
<gene>
    <name evidence="1" type="ORF">H6P87_00703</name>
</gene>
<organism evidence="1 2">
    <name type="scientific">Rickettsia tillamookensis</name>
    <dbReference type="NCBI Taxonomy" id="2761623"/>
    <lineage>
        <taxon>Bacteria</taxon>
        <taxon>Pseudomonadati</taxon>
        <taxon>Pseudomonadota</taxon>
        <taxon>Alphaproteobacteria</taxon>
        <taxon>Rickettsiales</taxon>
        <taxon>Rickettsiaceae</taxon>
        <taxon>Rickettsieae</taxon>
        <taxon>Rickettsia</taxon>
        <taxon>spotted fever group</taxon>
    </lineage>
</organism>
<reference evidence="1 2" key="1">
    <citation type="journal article" date="2021" name="Int. J. Syst. Evol. Microbiol.">
        <title>Characterization of a novel transitional group Rickettsia species (Rickettsia tillamookensis sp. nov.) from the western black-legged tick, Ixodes pacificus.</title>
        <authorList>
            <person name="Gauthier D.T."/>
            <person name="Karpathy S.E."/>
            <person name="Grizzard S.L."/>
            <person name="Batra D."/>
            <person name="Rowe L.A."/>
            <person name="Paddock C.D."/>
        </authorList>
    </citation>
    <scope>NUCLEOTIDE SEQUENCE [LARGE SCALE GENOMIC DNA]</scope>
    <source>
        <strain evidence="1 2">Tillamook 23</strain>
    </source>
</reference>
<dbReference type="RefSeq" id="WP_246437669.1">
    <property type="nucleotide sequence ID" value="NZ_CP060138.2"/>
</dbReference>
<evidence type="ECO:0000313" key="2">
    <source>
        <dbReference type="Proteomes" id="UP000595296"/>
    </source>
</evidence>
<name>A0A9E6MI08_9RICK</name>
<evidence type="ECO:0000313" key="1">
    <source>
        <dbReference type="EMBL" id="QQV75157.1"/>
    </source>
</evidence>
<dbReference type="Proteomes" id="UP000595296">
    <property type="component" value="Chromosome"/>
</dbReference>
<accession>A0A9E6MI08</accession>
<sequence>MPQENSTPNSRSQAFLQNAYEQLNEFKKLSSDNIRTLMQDFHKTEKTFKCALFTGNNNACEGLLELYDAAIKKIPKYELQNINITKFRDIMVLVGREFKNEKCIKTSLLSIDIDEKFLKPSVVAQVNTIKICQKKNSENPFAANEDKIIDDFNLTLDSLPCIYVPIEYSKLVCLMDDENEVKIITLEDNFDKIL</sequence>